<protein>
    <submittedName>
        <fullName evidence="1">Uncharacterized protein</fullName>
    </submittedName>
</protein>
<name>A0ABN9TNX9_9DINO</name>
<dbReference type="Proteomes" id="UP001189429">
    <property type="component" value="Unassembled WGS sequence"/>
</dbReference>
<dbReference type="EMBL" id="CAUYUJ010014931">
    <property type="protein sequence ID" value="CAK0847794.1"/>
    <property type="molecule type" value="Genomic_DNA"/>
</dbReference>
<reference evidence="1" key="1">
    <citation type="submission" date="2023-10" db="EMBL/GenBank/DDBJ databases">
        <authorList>
            <person name="Chen Y."/>
            <person name="Shah S."/>
            <person name="Dougan E. K."/>
            <person name="Thang M."/>
            <person name="Chan C."/>
        </authorList>
    </citation>
    <scope>NUCLEOTIDE SEQUENCE [LARGE SCALE GENOMIC DNA]</scope>
</reference>
<evidence type="ECO:0000313" key="2">
    <source>
        <dbReference type="Proteomes" id="UP001189429"/>
    </source>
</evidence>
<comment type="caution">
    <text evidence="1">The sequence shown here is derived from an EMBL/GenBank/DDBJ whole genome shotgun (WGS) entry which is preliminary data.</text>
</comment>
<accession>A0ABN9TNX9</accession>
<evidence type="ECO:0000313" key="1">
    <source>
        <dbReference type="EMBL" id="CAK0847794.1"/>
    </source>
</evidence>
<proteinExistence type="predicted"/>
<organism evidence="1 2">
    <name type="scientific">Prorocentrum cordatum</name>
    <dbReference type="NCBI Taxonomy" id="2364126"/>
    <lineage>
        <taxon>Eukaryota</taxon>
        <taxon>Sar</taxon>
        <taxon>Alveolata</taxon>
        <taxon>Dinophyceae</taxon>
        <taxon>Prorocentrales</taxon>
        <taxon>Prorocentraceae</taxon>
        <taxon>Prorocentrum</taxon>
    </lineage>
</organism>
<keyword evidence="2" id="KW-1185">Reference proteome</keyword>
<sequence length="117" mass="11980">MTAGALRGWSPGRLGGRQVEVAARAPPARVGELGQGASVKRLVRAGSARARAAAVLGPIVHDDDVAGLRLADQEPGDEPRGGALQRGQIHGVVREGCCPVPVGIPSSSLPRQLPGRE</sequence>
<gene>
    <name evidence="1" type="ORF">PCOR1329_LOCUS40911</name>
</gene>